<evidence type="ECO:0000313" key="1">
    <source>
        <dbReference type="EMBL" id="KAJ9099861.1"/>
    </source>
</evidence>
<reference evidence="1" key="1">
    <citation type="submission" date="2023-04" db="EMBL/GenBank/DDBJ databases">
        <title>Draft Genome sequencing of Naganishia species isolated from polar environments using Oxford Nanopore Technology.</title>
        <authorList>
            <person name="Leo P."/>
            <person name="Venkateswaran K."/>
        </authorList>
    </citation>
    <scope>NUCLEOTIDE SEQUENCE</scope>
    <source>
        <strain evidence="1">MNA-CCFEE 5423</strain>
    </source>
</reference>
<organism evidence="1 2">
    <name type="scientific">Naganishia friedmannii</name>
    <dbReference type="NCBI Taxonomy" id="89922"/>
    <lineage>
        <taxon>Eukaryota</taxon>
        <taxon>Fungi</taxon>
        <taxon>Dikarya</taxon>
        <taxon>Basidiomycota</taxon>
        <taxon>Agaricomycotina</taxon>
        <taxon>Tremellomycetes</taxon>
        <taxon>Filobasidiales</taxon>
        <taxon>Filobasidiaceae</taxon>
        <taxon>Naganishia</taxon>
    </lineage>
</organism>
<gene>
    <name evidence="1" type="ORF">QFC21_003865</name>
</gene>
<sequence>MPAANKNTGAAGSRTKSTSQLSQSTAVTTFPPPVHPSLTGFNDSNDRFAAINAGLGASEKLRIWDTRSSTILGEWDAVPEGNKSNQKVKSLVWGSFFAEDLQTSASDSENRKKRRKRRSEGAPGGPRVDAVVLAQGNDLLFYTSTSSAVVKRVALTSAVTALGWTSQQDGLLIAVTTESIHLFDPSATQTFTTSLPAPIKSTILTSVSVLPSDNTSTLSLILASNSITKVDVSLPITESSTAIFGTTQQVGVESIRKIVPLNAHRFVIGEEQSRVASIWRTSDNANTPFEMVASVPIPTASSVHTLTTSPGKTELFVLAETGEISVFSVSEAALSTPAASDVSAAGKKSAARRRKTGAIPSLQPISKIAILEGKEARQSGLISLAVLSSSDNEHDDMDTSATVKSVADSGELMVGRMGGASRVKWEKITFRDAAGAVLPEVNIKRSVQDISGTANDASVPLQRFKDVDRPQTSVNAIAADEEQALVRQDMDLPVEGDMADLTLGERLALQDPGAHPNNSTKALAGNAATGEANTGNSLGPQNAQSLTRLLLQALHTSDPQLLSMILTSPSNASPTLIRNTIRKLPTSMALPLLKACVDRLGKGKAFNKRGGGRGGGLNEKQGLVVVAWIRGVLVERGNVLMTIPSLPAHLASLSSLLNDRLQLYTPLLSLSGRLDLALAQIDARKALLAAEPQRQGNVYIEGESDDDDDSEDDSEVEIEQGGDEGEIEDIRIESRRDTDESDDETAAPKRKSKAVNGAIKKGKSVKLDVEDDVDELEDDDDDDEDDEDEDDFDQDYGSDESEGAGGPGAGFIDDEAEEASEDESDDEMEG</sequence>
<dbReference type="EMBL" id="JASBWT010000012">
    <property type="protein sequence ID" value="KAJ9099861.1"/>
    <property type="molecule type" value="Genomic_DNA"/>
</dbReference>
<proteinExistence type="predicted"/>
<comment type="caution">
    <text evidence="1">The sequence shown here is derived from an EMBL/GenBank/DDBJ whole genome shotgun (WGS) entry which is preliminary data.</text>
</comment>
<dbReference type="Proteomes" id="UP001227268">
    <property type="component" value="Unassembled WGS sequence"/>
</dbReference>
<name>A0ACC2VL76_9TREE</name>
<evidence type="ECO:0000313" key="2">
    <source>
        <dbReference type="Proteomes" id="UP001227268"/>
    </source>
</evidence>
<accession>A0ACC2VL76</accession>
<keyword evidence="2" id="KW-1185">Reference proteome</keyword>
<protein>
    <submittedName>
        <fullName evidence="1">Uncharacterized protein</fullName>
    </submittedName>
</protein>